<dbReference type="KEGG" id="pnd:Pla175_20700"/>
<feature type="domain" description="Phospholipid/glycerol acyltransferase" evidence="1">
    <location>
        <begin position="59"/>
        <end position="184"/>
    </location>
</feature>
<keyword evidence="3" id="KW-1185">Reference proteome</keyword>
<dbReference type="SUPFAM" id="SSF69593">
    <property type="entry name" value="Glycerol-3-phosphate (1)-acyltransferase"/>
    <property type="match status" value="1"/>
</dbReference>
<dbReference type="OrthoDB" id="9806008at2"/>
<evidence type="ECO:0000313" key="3">
    <source>
        <dbReference type="Proteomes" id="UP000317429"/>
    </source>
</evidence>
<evidence type="ECO:0000313" key="2">
    <source>
        <dbReference type="EMBL" id="QDU88689.1"/>
    </source>
</evidence>
<accession>A0A518DB27</accession>
<protein>
    <submittedName>
        <fullName evidence="2">Acyltransferase</fullName>
    </submittedName>
</protein>
<name>A0A518DB27_9BACT</name>
<proteinExistence type="predicted"/>
<dbReference type="Proteomes" id="UP000317429">
    <property type="component" value="Chromosome"/>
</dbReference>
<dbReference type="GO" id="GO:0016746">
    <property type="term" value="F:acyltransferase activity"/>
    <property type="evidence" value="ECO:0007669"/>
    <property type="project" value="UniProtKB-KW"/>
</dbReference>
<dbReference type="InterPro" id="IPR002123">
    <property type="entry name" value="Plipid/glycerol_acylTrfase"/>
</dbReference>
<dbReference type="SMART" id="SM00563">
    <property type="entry name" value="PlsC"/>
    <property type="match status" value="1"/>
</dbReference>
<organism evidence="2 3">
    <name type="scientific">Pirellulimonas nuda</name>
    <dbReference type="NCBI Taxonomy" id="2528009"/>
    <lineage>
        <taxon>Bacteria</taxon>
        <taxon>Pseudomonadati</taxon>
        <taxon>Planctomycetota</taxon>
        <taxon>Planctomycetia</taxon>
        <taxon>Pirellulales</taxon>
        <taxon>Lacipirellulaceae</taxon>
        <taxon>Pirellulimonas</taxon>
    </lineage>
</organism>
<dbReference type="RefSeq" id="WP_145283872.1">
    <property type="nucleotide sequence ID" value="NZ_CP036291.1"/>
</dbReference>
<keyword evidence="2" id="KW-0012">Acyltransferase</keyword>
<dbReference type="EMBL" id="CP036291">
    <property type="protein sequence ID" value="QDU88689.1"/>
    <property type="molecule type" value="Genomic_DNA"/>
</dbReference>
<dbReference type="Pfam" id="PF01553">
    <property type="entry name" value="Acyltransferase"/>
    <property type="match status" value="1"/>
</dbReference>
<sequence length="404" mass="45286">MNTQPYQTPPKWWAPKLTPWWIGVSRQIRNRELRKQRFVNVEVRGVEHVRGALDRGAGVLITPNHSFHYDSYCLMRASDALRRPFFIMTAWQVFAMSGRFDRWSMQHAGCFSVNREATDLRAFRQATDILTHGPYPLVVFAEGDVFHTNDRVTPFREGAAAMALSAARKGSREVVCVPTAIKQWYVTDPLPSVRATVAALEARLLIRSPPDKQLVDRVYRIGEAVLALLEIEHLGAPQTGSVRQRREALVAALLDRLEGAQDVSRGEGDVPERVKLLRRKLIDARQNAAAAEDGPAQRSATAAMDDVQLVMRLYSYPNDYVRTQPSAERLAETIDKFEEDILEAELPSVRGDRRVVVEFGEPITAASDRSSRVSPAELTGKLHDSVQALLDRMNTQSPSPHVSA</sequence>
<gene>
    <name evidence="2" type="ORF">Pla175_20700</name>
</gene>
<dbReference type="AlphaFoldDB" id="A0A518DB27"/>
<reference evidence="2 3" key="1">
    <citation type="submission" date="2019-02" db="EMBL/GenBank/DDBJ databases">
        <title>Deep-cultivation of Planctomycetes and their phenomic and genomic characterization uncovers novel biology.</title>
        <authorList>
            <person name="Wiegand S."/>
            <person name="Jogler M."/>
            <person name="Boedeker C."/>
            <person name="Pinto D."/>
            <person name="Vollmers J."/>
            <person name="Rivas-Marin E."/>
            <person name="Kohn T."/>
            <person name="Peeters S.H."/>
            <person name="Heuer A."/>
            <person name="Rast P."/>
            <person name="Oberbeckmann S."/>
            <person name="Bunk B."/>
            <person name="Jeske O."/>
            <person name="Meyerdierks A."/>
            <person name="Storesund J.E."/>
            <person name="Kallscheuer N."/>
            <person name="Luecker S."/>
            <person name="Lage O.M."/>
            <person name="Pohl T."/>
            <person name="Merkel B.J."/>
            <person name="Hornburger P."/>
            <person name="Mueller R.-W."/>
            <person name="Bruemmer F."/>
            <person name="Labrenz M."/>
            <person name="Spormann A.M."/>
            <person name="Op den Camp H."/>
            <person name="Overmann J."/>
            <person name="Amann R."/>
            <person name="Jetten M.S.M."/>
            <person name="Mascher T."/>
            <person name="Medema M.H."/>
            <person name="Devos D.P."/>
            <person name="Kaster A.-K."/>
            <person name="Ovreas L."/>
            <person name="Rohde M."/>
            <person name="Galperin M.Y."/>
            <person name="Jogler C."/>
        </authorList>
    </citation>
    <scope>NUCLEOTIDE SEQUENCE [LARGE SCALE GENOMIC DNA]</scope>
    <source>
        <strain evidence="2 3">Pla175</strain>
    </source>
</reference>
<evidence type="ECO:0000259" key="1">
    <source>
        <dbReference type="SMART" id="SM00563"/>
    </source>
</evidence>
<keyword evidence="2" id="KW-0808">Transferase</keyword>